<evidence type="ECO:0008006" key="3">
    <source>
        <dbReference type="Google" id="ProtNLM"/>
    </source>
</evidence>
<evidence type="ECO:0000313" key="1">
    <source>
        <dbReference type="EMBL" id="KFF25725.1"/>
    </source>
</evidence>
<gene>
    <name evidence="1" type="ORF">IW16_12625</name>
</gene>
<proteinExistence type="predicted"/>
<dbReference type="Proteomes" id="UP000028719">
    <property type="component" value="Unassembled WGS sequence"/>
</dbReference>
<comment type="caution">
    <text evidence="1">The sequence shown here is derived from an EMBL/GenBank/DDBJ whole genome shotgun (WGS) entry which is preliminary data.</text>
</comment>
<organism evidence="1 2">
    <name type="scientific">Chryseobacterium vrystaatense</name>
    <dbReference type="NCBI Taxonomy" id="307480"/>
    <lineage>
        <taxon>Bacteria</taxon>
        <taxon>Pseudomonadati</taxon>
        <taxon>Bacteroidota</taxon>
        <taxon>Flavobacteriia</taxon>
        <taxon>Flavobacteriales</taxon>
        <taxon>Weeksellaceae</taxon>
        <taxon>Chryseobacterium group</taxon>
        <taxon>Chryseobacterium</taxon>
    </lineage>
</organism>
<sequence length="171" mass="19498">MILTSFLALFGCKTSTQKMQITAIYSEPNKVTREVLETGATHTYTTNKEVTERLSPVIFMLSKNAETLKFRIQGNISSGGHTINQVRKLRLEKGEQNGNTVTLKYYIEIKKIPGKESADIKGYNYTKDETYKIPVDIKIIRIELYEDRMNDTAGTTPKLIAEQTFNFYAKI</sequence>
<dbReference type="EMBL" id="JPRI01000004">
    <property type="protein sequence ID" value="KFF25725.1"/>
    <property type="molecule type" value="Genomic_DNA"/>
</dbReference>
<accession>A0ABR4UMM8</accession>
<evidence type="ECO:0000313" key="2">
    <source>
        <dbReference type="Proteomes" id="UP000028719"/>
    </source>
</evidence>
<keyword evidence="2" id="KW-1185">Reference proteome</keyword>
<name>A0ABR4UMM8_9FLAO</name>
<reference evidence="1 2" key="1">
    <citation type="submission" date="2014-07" db="EMBL/GenBank/DDBJ databases">
        <title>Genome of Chryseobacterium vrystaatense LMG 22846.</title>
        <authorList>
            <person name="Pipes S.E."/>
            <person name="Stropko S.J."/>
            <person name="Newman J.D."/>
        </authorList>
    </citation>
    <scope>NUCLEOTIDE SEQUENCE [LARGE SCALE GENOMIC DNA]</scope>
    <source>
        <strain evidence="1 2">LMG 22846</strain>
    </source>
</reference>
<dbReference type="RefSeq" id="WP_034745279.1">
    <property type="nucleotide sequence ID" value="NZ_JPRI01000004.1"/>
</dbReference>
<protein>
    <recommendedName>
        <fullName evidence="3">Lipoprotein</fullName>
    </recommendedName>
</protein>